<dbReference type="PIRSF" id="PIRSF038984">
    <property type="entry name" value="FAD_binding_protein"/>
    <property type="match status" value="1"/>
</dbReference>
<evidence type="ECO:0008006" key="7">
    <source>
        <dbReference type="Google" id="ProtNLM"/>
    </source>
</evidence>
<organism evidence="6">
    <name type="scientific">Picocystis salinarum</name>
    <dbReference type="NCBI Taxonomy" id="88271"/>
    <lineage>
        <taxon>Eukaryota</taxon>
        <taxon>Viridiplantae</taxon>
        <taxon>Chlorophyta</taxon>
        <taxon>Picocystophyceae</taxon>
        <taxon>Picocystales</taxon>
        <taxon>Picocystaceae</taxon>
        <taxon>Picocystis</taxon>
    </lineage>
</organism>
<dbReference type="PANTHER" id="PTHR42842:SF3">
    <property type="entry name" value="FAD_NAD(P)-BINDING OXIDOREDUCTASE FAMILY PROTEIN"/>
    <property type="match status" value="1"/>
</dbReference>
<dbReference type="PRINTS" id="PR00368">
    <property type="entry name" value="FADPNR"/>
</dbReference>
<evidence type="ECO:0000256" key="1">
    <source>
        <dbReference type="ARBA" id="ARBA00001974"/>
    </source>
</evidence>
<keyword evidence="2" id="KW-0285">Flavoprotein</keyword>
<proteinExistence type="predicted"/>
<evidence type="ECO:0000259" key="5">
    <source>
        <dbReference type="Pfam" id="PF21688"/>
    </source>
</evidence>
<dbReference type="SUPFAM" id="SSF51905">
    <property type="entry name" value="FAD/NAD(P)-binding domain"/>
    <property type="match status" value="1"/>
</dbReference>
<sequence>MAFATPVAMALAERGKAWRVLQVVVDAADDPGKDGRTPSQALLAATAHALRMREGTLQAEDVRVARKSFDARGGRARFVYVVDVDAKKVRLGGGKTKQARRVPGIDEDELPTLRRDVDLCGLVRRKAPPEGRGRATNVVVVGCGPAGLFAALVLVESGAQVTLVERGAPVERRARDIGALFARKKLHGESNLCYGEGGAGTWSDGKLTTRIGKNAENVRVVLEALVRFGAPESILVDGKPHLGTDRLVKILQAFRKHLQGRGCKILFQTRVEEVLVDHHAVAGVKLSDGSVLRAEKVVLATGHSSRELYRSLEASGVGLEAKPFAAGFRIEHPQEHINQIQYGPRWASMVARGKGPIPVADYKLATTVTSKDKMVPEEDQKGVYSFCMCPGGQIVPTSVDPKYLCINGMSFSRRNSQWANSALVVTVNVSNFGGNHALSGLDFQESIEMEAAKRGGGELCAPVQRAVDFMNGRITMEGKLPTSSYRLGVRSSRLEDIYPESMTVALKTALLEFEERMPGFLCECALLHGVETRTSSPVRIIRCSEDMQSSSLRGLYPCGEGAGYAGGIVSAAVDGLQVGRAISKTIESSTSLG</sequence>
<dbReference type="PANTHER" id="PTHR42842">
    <property type="entry name" value="FAD/NAD(P)-BINDING OXIDOREDUCTASE"/>
    <property type="match status" value="1"/>
</dbReference>
<dbReference type="AlphaFoldDB" id="A0A7S3XCI6"/>
<name>A0A7S3XCI6_9CHLO</name>
<dbReference type="InterPro" id="IPR040131">
    <property type="entry name" value="MnmG_N"/>
</dbReference>
<protein>
    <recommendedName>
        <fullName evidence="7">FAD-dependent oxidoreductase 2 FAD binding domain-containing protein</fullName>
    </recommendedName>
</protein>
<dbReference type="Pfam" id="PF01134">
    <property type="entry name" value="GIDA"/>
    <property type="match status" value="1"/>
</dbReference>
<accession>A0A7S3XCI6</accession>
<dbReference type="InterPro" id="IPR036188">
    <property type="entry name" value="FAD/NAD-bd_sf"/>
</dbReference>
<dbReference type="InterPro" id="IPR049516">
    <property type="entry name" value="FAD-depend_C"/>
</dbReference>
<reference evidence="6" key="1">
    <citation type="submission" date="2021-01" db="EMBL/GenBank/DDBJ databases">
        <authorList>
            <person name="Corre E."/>
            <person name="Pelletier E."/>
            <person name="Niang G."/>
            <person name="Scheremetjew M."/>
            <person name="Finn R."/>
            <person name="Kale V."/>
            <person name="Holt S."/>
            <person name="Cochrane G."/>
            <person name="Meng A."/>
            <person name="Brown T."/>
            <person name="Cohen L."/>
        </authorList>
    </citation>
    <scope>NUCLEOTIDE SEQUENCE</scope>
    <source>
        <strain evidence="6">CCMP1897</strain>
    </source>
</reference>
<feature type="domain" description="FAD-dependent protein C-terminal" evidence="5">
    <location>
        <begin position="323"/>
        <end position="534"/>
    </location>
</feature>
<dbReference type="Gene3D" id="3.30.70.2700">
    <property type="match status" value="1"/>
</dbReference>
<dbReference type="Pfam" id="PF21688">
    <property type="entry name" value="FAD-depend_C"/>
    <property type="match status" value="1"/>
</dbReference>
<evidence type="ECO:0000313" key="6">
    <source>
        <dbReference type="EMBL" id="CAE0610342.1"/>
    </source>
</evidence>
<dbReference type="InterPro" id="IPR028348">
    <property type="entry name" value="FAD-binding_protein"/>
</dbReference>
<dbReference type="EMBL" id="HBIS01004594">
    <property type="protein sequence ID" value="CAE0610342.1"/>
    <property type="molecule type" value="Transcribed_RNA"/>
</dbReference>
<dbReference type="PRINTS" id="PR00411">
    <property type="entry name" value="PNDRDTASEI"/>
</dbReference>
<keyword evidence="3" id="KW-0274">FAD</keyword>
<evidence type="ECO:0000256" key="3">
    <source>
        <dbReference type="ARBA" id="ARBA00022827"/>
    </source>
</evidence>
<evidence type="ECO:0000259" key="4">
    <source>
        <dbReference type="Pfam" id="PF01134"/>
    </source>
</evidence>
<gene>
    <name evidence="6" type="ORF">PSAL00342_LOCUS4177</name>
</gene>
<evidence type="ECO:0000256" key="2">
    <source>
        <dbReference type="ARBA" id="ARBA00022630"/>
    </source>
</evidence>
<dbReference type="Gene3D" id="3.50.50.60">
    <property type="entry name" value="FAD/NAD(P)-binding domain"/>
    <property type="match status" value="2"/>
</dbReference>
<feature type="domain" description="MnmG N-terminal" evidence="4">
    <location>
        <begin position="137"/>
        <end position="303"/>
    </location>
</feature>
<comment type="cofactor">
    <cofactor evidence="1">
        <name>FAD</name>
        <dbReference type="ChEBI" id="CHEBI:57692"/>
    </cofactor>
</comment>